<dbReference type="GO" id="GO:0031461">
    <property type="term" value="C:cullin-RING ubiquitin ligase complex"/>
    <property type="evidence" value="ECO:0007669"/>
    <property type="project" value="InterPro"/>
</dbReference>
<dbReference type="OrthoDB" id="27073at2759"/>
<dbReference type="Pfam" id="PF26557">
    <property type="entry name" value="Cullin_AB"/>
    <property type="match status" value="1"/>
</dbReference>
<dbReference type="GO" id="GO:0006915">
    <property type="term" value="P:apoptotic process"/>
    <property type="evidence" value="ECO:0007669"/>
    <property type="project" value="UniProtKB-ARBA"/>
</dbReference>
<dbReference type="SMART" id="SM00884">
    <property type="entry name" value="Cullin_Nedd8"/>
    <property type="match status" value="1"/>
</dbReference>
<dbReference type="Gene3D" id="3.30.230.130">
    <property type="entry name" value="Cullin, Chain C, Domain 2"/>
    <property type="match status" value="1"/>
</dbReference>
<dbReference type="FunFam" id="1.20.1310.10:FF:000002">
    <property type="entry name" value="cullin-3 isoform X1"/>
    <property type="match status" value="1"/>
</dbReference>
<evidence type="ECO:0000256" key="2">
    <source>
        <dbReference type="ARBA" id="ARBA00022499"/>
    </source>
</evidence>
<feature type="domain" description="Cullin family profile" evidence="7">
    <location>
        <begin position="430"/>
        <end position="664"/>
    </location>
</feature>
<dbReference type="GO" id="GO:0010468">
    <property type="term" value="P:regulation of gene expression"/>
    <property type="evidence" value="ECO:0007669"/>
    <property type="project" value="UniProtKB-ARBA"/>
</dbReference>
<dbReference type="Pfam" id="PF10557">
    <property type="entry name" value="Cullin_Nedd8"/>
    <property type="match status" value="1"/>
</dbReference>
<evidence type="ECO:0000256" key="5">
    <source>
        <dbReference type="RuleBase" id="RU003829"/>
    </source>
</evidence>
<evidence type="ECO:0000256" key="3">
    <source>
        <dbReference type="ARBA" id="ARBA00022843"/>
    </source>
</evidence>
<dbReference type="PROSITE" id="PS50069">
    <property type="entry name" value="CULLIN_2"/>
    <property type="match status" value="1"/>
</dbReference>
<evidence type="ECO:0000259" key="7">
    <source>
        <dbReference type="PROSITE" id="PS50069"/>
    </source>
</evidence>
<evidence type="ECO:0000313" key="9">
    <source>
        <dbReference type="Proteomes" id="UP000242875"/>
    </source>
</evidence>
<dbReference type="FunFam" id="1.20.1310.10:FF:000036">
    <property type="entry name" value="SCF ubiquitin ligase subunit CulC, putative"/>
    <property type="match status" value="1"/>
</dbReference>
<feature type="region of interest" description="Disordered" evidence="6">
    <location>
        <begin position="98"/>
        <end position="120"/>
    </location>
</feature>
<dbReference type="InterPro" id="IPR016158">
    <property type="entry name" value="Cullin_homology"/>
</dbReference>
<name>A0A261Y3X5_9FUNG</name>
<dbReference type="GO" id="GO:0080090">
    <property type="term" value="P:regulation of primary metabolic process"/>
    <property type="evidence" value="ECO:0007669"/>
    <property type="project" value="UniProtKB-ARBA"/>
</dbReference>
<keyword evidence="9" id="KW-1185">Reference proteome</keyword>
<feature type="region of interest" description="Disordered" evidence="6">
    <location>
        <begin position="355"/>
        <end position="378"/>
    </location>
</feature>
<keyword evidence="3" id="KW-0832">Ubl conjugation</keyword>
<dbReference type="GO" id="GO:0031625">
    <property type="term" value="F:ubiquitin protein ligase binding"/>
    <property type="evidence" value="ECO:0007669"/>
    <property type="project" value="InterPro"/>
</dbReference>
<dbReference type="InterPro" id="IPR019559">
    <property type="entry name" value="Cullin_neddylation_domain"/>
</dbReference>
<dbReference type="GO" id="GO:0000278">
    <property type="term" value="P:mitotic cell cycle"/>
    <property type="evidence" value="ECO:0007669"/>
    <property type="project" value="UniProtKB-ARBA"/>
</dbReference>
<dbReference type="FunFam" id="1.20.1310.10:FF:000001">
    <property type="entry name" value="Cullin 3"/>
    <property type="match status" value="1"/>
</dbReference>
<dbReference type="InterPro" id="IPR001373">
    <property type="entry name" value="Cullin_N"/>
</dbReference>
<dbReference type="GO" id="GO:0005737">
    <property type="term" value="C:cytoplasm"/>
    <property type="evidence" value="ECO:0007669"/>
    <property type="project" value="UniProtKB-ARBA"/>
</dbReference>
<evidence type="ECO:0000313" key="8">
    <source>
        <dbReference type="EMBL" id="OZJ05319.1"/>
    </source>
</evidence>
<dbReference type="PROSITE" id="PS01256">
    <property type="entry name" value="CULLIN_1"/>
    <property type="match status" value="1"/>
</dbReference>
<dbReference type="FunFam" id="3.30.230.130:FF:000011">
    <property type="entry name" value="SCF ubiquitin ligase subunit CulC, putative"/>
    <property type="match status" value="1"/>
</dbReference>
<dbReference type="InterPro" id="IPR016159">
    <property type="entry name" value="Cullin_repeat-like_dom_sf"/>
</dbReference>
<dbReference type="GO" id="GO:0007165">
    <property type="term" value="P:signal transduction"/>
    <property type="evidence" value="ECO:0007669"/>
    <property type="project" value="UniProtKB-ARBA"/>
</dbReference>
<sequence length="794" mass="91552">MLNTPGVPRTRIRIKAPPKRQHAPESEDSWQTLATAITQIHQKNASVLSYEELYRIAYNMVMRKKGSQLYNGVREVVELHLKDVAENEIKPAFGILSTSSSSASRTSNDMPGASSSMSDGNSSFLKVMKKVWEDHTMSMRMIKDVLSYGDKWFVEYARVPPTYEMGLALFRDTIARSPQHPIQAHIQKVMLEQIARERKGESIDRSTLKAVTNMLLSLPDDKSNDSVYVVDFEKAFLQTSSEFYKIESQMLISQCDAPQYMKKVEKRLNEEQERTQHYLSKDTEERIRKIVEEELIANHIRALIEMEGSGLTSMISENRIEDINRMYKLFSRVPSGLKEMREAIASQIKDMGHEINRSVDPSTLRSKEDKEDEKGSTLNNSSAIAMKWVEDLLQLKEKFDNVLEKALAKDKSFQTGFNEAFELFINSNPRSPEFISLFIDENLKKGLKGKTEAEVDAVLDKTITLFRFIKDKDVFERYYKQHLAKRLLWGRSVSDDAERGMITKLKVECGYQFTTKLEGMFNDMRISADTMVAFKEYLDVSQVQRPQVEMSVNVLSAAFWPMNVSSSPPCNFPEILTQSCQTFEKFYFGRHSGRRLTWQPNMGTADVRAQFKAKRHELNVSTYGMVVLLLFNDLAEGECLTMTDIESHTGIQMADLKRTLQSLACAKYKILVKEPKSRDVNPDDKFYFNADFTCPLARIKIQQIASRVETDSERRVTQDKVDEERKHQTEAAIVRIMKDRKRMDHNNLIAEVTKQLTPRFVPSPAMIKKRLEALIDREYLSRDEQDRKTYEYQA</sequence>
<dbReference type="Gene3D" id="1.20.1310.10">
    <property type="entry name" value="Cullin Repeats"/>
    <property type="match status" value="4"/>
</dbReference>
<reference evidence="8 9" key="1">
    <citation type="journal article" date="2017" name="Mycologia">
        <title>Bifiguratus adelaidae, gen. et sp. nov., a new member of Mucoromycotina in endophytic and soil-dwelling habitats.</title>
        <authorList>
            <person name="Torres-Cruz T.J."/>
            <person name="Billingsley Tobias T.L."/>
            <person name="Almatruk M."/>
            <person name="Hesse C."/>
            <person name="Kuske C.R."/>
            <person name="Desiro A."/>
            <person name="Benucci G.M."/>
            <person name="Bonito G."/>
            <person name="Stajich J.E."/>
            <person name="Dunlap C."/>
            <person name="Arnold A.E."/>
            <person name="Porras-Alfaro A."/>
        </authorList>
    </citation>
    <scope>NUCLEOTIDE SEQUENCE [LARGE SCALE GENOMIC DNA]</scope>
    <source>
        <strain evidence="8 9">AZ0501</strain>
    </source>
</reference>
<evidence type="ECO:0000256" key="6">
    <source>
        <dbReference type="SAM" id="MobiDB-lite"/>
    </source>
</evidence>
<dbReference type="Pfam" id="PF00888">
    <property type="entry name" value="Cullin"/>
    <property type="match status" value="1"/>
</dbReference>
<comment type="similarity">
    <text evidence="1 4 5">Belongs to the cullin family.</text>
</comment>
<dbReference type="EMBL" id="MVBO01000017">
    <property type="protein sequence ID" value="OZJ05319.1"/>
    <property type="molecule type" value="Genomic_DNA"/>
</dbReference>
<dbReference type="InterPro" id="IPR059120">
    <property type="entry name" value="Cullin-like_AB"/>
</dbReference>
<comment type="caution">
    <text evidence="8">The sequence shown here is derived from an EMBL/GenBank/DDBJ whole genome shotgun (WGS) entry which is preliminary data.</text>
</comment>
<accession>A0A261Y3X5</accession>
<dbReference type="InterPro" id="IPR016157">
    <property type="entry name" value="Cullin_CS"/>
</dbReference>
<dbReference type="SUPFAM" id="SSF75632">
    <property type="entry name" value="Cullin homology domain"/>
    <property type="match status" value="1"/>
</dbReference>
<dbReference type="InterPro" id="IPR036388">
    <property type="entry name" value="WH-like_DNA-bd_sf"/>
</dbReference>
<dbReference type="AlphaFoldDB" id="A0A261Y3X5"/>
<keyword evidence="2" id="KW-1017">Isopeptide bond</keyword>
<evidence type="ECO:0000256" key="1">
    <source>
        <dbReference type="ARBA" id="ARBA00006019"/>
    </source>
</evidence>
<dbReference type="InterPro" id="IPR036317">
    <property type="entry name" value="Cullin_homology_sf"/>
</dbReference>
<protein>
    <recommendedName>
        <fullName evidence="7">Cullin family profile domain-containing protein</fullName>
    </recommendedName>
</protein>
<dbReference type="FunFam" id="1.10.10.10:FF:000091">
    <property type="entry name" value="Cullin 3"/>
    <property type="match status" value="1"/>
</dbReference>
<dbReference type="GO" id="GO:0043161">
    <property type="term" value="P:proteasome-mediated ubiquitin-dependent protein catabolic process"/>
    <property type="evidence" value="ECO:0007669"/>
    <property type="project" value="UniProtKB-ARBA"/>
</dbReference>
<proteinExistence type="inferred from homology"/>
<evidence type="ECO:0000256" key="4">
    <source>
        <dbReference type="PROSITE-ProRule" id="PRU00330"/>
    </source>
</evidence>
<dbReference type="GO" id="GO:0006950">
    <property type="term" value="P:response to stress"/>
    <property type="evidence" value="ECO:0007669"/>
    <property type="project" value="UniProtKB-ARBA"/>
</dbReference>
<dbReference type="Proteomes" id="UP000242875">
    <property type="component" value="Unassembled WGS sequence"/>
</dbReference>
<dbReference type="SMART" id="SM00182">
    <property type="entry name" value="CULLIN"/>
    <property type="match status" value="1"/>
</dbReference>
<dbReference type="SUPFAM" id="SSF74788">
    <property type="entry name" value="Cullin repeat-like"/>
    <property type="match status" value="1"/>
</dbReference>
<dbReference type="PANTHER" id="PTHR11932">
    <property type="entry name" value="CULLIN"/>
    <property type="match status" value="1"/>
</dbReference>
<dbReference type="InterPro" id="IPR036390">
    <property type="entry name" value="WH_DNA-bd_sf"/>
</dbReference>
<gene>
    <name evidence="8" type="ORF">BZG36_01568</name>
</gene>
<dbReference type="InterPro" id="IPR045093">
    <property type="entry name" value="Cullin"/>
</dbReference>
<organism evidence="8 9">
    <name type="scientific">Bifiguratus adelaidae</name>
    <dbReference type="NCBI Taxonomy" id="1938954"/>
    <lineage>
        <taxon>Eukaryota</taxon>
        <taxon>Fungi</taxon>
        <taxon>Fungi incertae sedis</taxon>
        <taxon>Mucoromycota</taxon>
        <taxon>Mucoromycotina</taxon>
        <taxon>Endogonomycetes</taxon>
        <taxon>Endogonales</taxon>
        <taxon>Endogonales incertae sedis</taxon>
        <taxon>Bifiguratus</taxon>
    </lineage>
</organism>
<feature type="compositionally biased region" description="Basic and acidic residues" evidence="6">
    <location>
        <begin position="365"/>
        <end position="375"/>
    </location>
</feature>
<dbReference type="SUPFAM" id="SSF46785">
    <property type="entry name" value="Winged helix' DNA-binding domain"/>
    <property type="match status" value="1"/>
</dbReference>
<feature type="compositionally biased region" description="Low complexity" evidence="6">
    <location>
        <begin position="98"/>
        <end position="107"/>
    </location>
</feature>
<dbReference type="Gene3D" id="1.10.10.10">
    <property type="entry name" value="Winged helix-like DNA-binding domain superfamily/Winged helix DNA-binding domain"/>
    <property type="match status" value="1"/>
</dbReference>